<dbReference type="InterPro" id="IPR000873">
    <property type="entry name" value="AMP-dep_synth/lig_dom"/>
</dbReference>
<evidence type="ECO:0000259" key="4">
    <source>
        <dbReference type="Pfam" id="PF00501"/>
    </source>
</evidence>
<name>A0A4Q1R0E4_9ACTN</name>
<dbReference type="EMBL" id="SDIF01000057">
    <property type="protein sequence ID" value="RXS65088.1"/>
    <property type="molecule type" value="Genomic_DNA"/>
</dbReference>
<protein>
    <submittedName>
        <fullName evidence="6">O-succinylbenzoate--CoA ligase</fullName>
    </submittedName>
</protein>
<dbReference type="GO" id="GO:0031956">
    <property type="term" value="F:medium-chain fatty acid-CoA ligase activity"/>
    <property type="evidence" value="ECO:0007669"/>
    <property type="project" value="TreeGrafter"/>
</dbReference>
<comment type="caution">
    <text evidence="6">The sequence shown here is derived from an EMBL/GenBank/DDBJ whole genome shotgun (WGS) entry which is preliminary data.</text>
</comment>
<dbReference type="Gene3D" id="3.30.300.30">
    <property type="match status" value="1"/>
</dbReference>
<feature type="region of interest" description="Disordered" evidence="3">
    <location>
        <begin position="21"/>
        <end position="42"/>
    </location>
</feature>
<keyword evidence="2 6" id="KW-0436">Ligase</keyword>
<dbReference type="AlphaFoldDB" id="A0A4Q1R0E4"/>
<feature type="domain" description="AMP-dependent synthetase/ligase" evidence="4">
    <location>
        <begin position="58"/>
        <end position="439"/>
    </location>
</feature>
<feature type="compositionally biased region" description="Pro residues" evidence="3">
    <location>
        <begin position="576"/>
        <end position="586"/>
    </location>
</feature>
<proteinExistence type="inferred from homology"/>
<feature type="region of interest" description="Disordered" evidence="3">
    <location>
        <begin position="204"/>
        <end position="225"/>
    </location>
</feature>
<dbReference type="Gene3D" id="3.40.50.12780">
    <property type="entry name" value="N-terminal domain of ligase-like"/>
    <property type="match status" value="1"/>
</dbReference>
<feature type="compositionally biased region" description="Basic and acidic residues" evidence="3">
    <location>
        <begin position="606"/>
        <end position="622"/>
    </location>
</feature>
<dbReference type="Pfam" id="PF13193">
    <property type="entry name" value="AMP-binding_C"/>
    <property type="match status" value="1"/>
</dbReference>
<dbReference type="InterPro" id="IPR025110">
    <property type="entry name" value="AMP-bd_C"/>
</dbReference>
<evidence type="ECO:0000313" key="7">
    <source>
        <dbReference type="Proteomes" id="UP000289482"/>
    </source>
</evidence>
<dbReference type="PANTHER" id="PTHR43201">
    <property type="entry name" value="ACYL-COA SYNTHETASE"/>
    <property type="match status" value="1"/>
</dbReference>
<dbReference type="Pfam" id="PF00501">
    <property type="entry name" value="AMP-binding"/>
    <property type="match status" value="1"/>
</dbReference>
<comment type="similarity">
    <text evidence="1">Belongs to the ATP-dependent AMP-binding enzyme family.</text>
</comment>
<feature type="region of interest" description="Disordered" evidence="3">
    <location>
        <begin position="385"/>
        <end position="408"/>
    </location>
</feature>
<dbReference type="Proteomes" id="UP000289482">
    <property type="component" value="Unassembled WGS sequence"/>
</dbReference>
<evidence type="ECO:0000256" key="1">
    <source>
        <dbReference type="ARBA" id="ARBA00006432"/>
    </source>
</evidence>
<organism evidence="6 7">
    <name type="scientific">Streptomyces sioyaensis</name>
    <dbReference type="NCBI Taxonomy" id="67364"/>
    <lineage>
        <taxon>Bacteria</taxon>
        <taxon>Bacillati</taxon>
        <taxon>Actinomycetota</taxon>
        <taxon>Actinomycetes</taxon>
        <taxon>Kitasatosporales</taxon>
        <taxon>Streptomycetaceae</taxon>
        <taxon>Streptomyces</taxon>
    </lineage>
</organism>
<evidence type="ECO:0000256" key="3">
    <source>
        <dbReference type="SAM" id="MobiDB-lite"/>
    </source>
</evidence>
<dbReference type="PANTHER" id="PTHR43201:SF5">
    <property type="entry name" value="MEDIUM-CHAIN ACYL-COA LIGASE ACSF2, MITOCHONDRIAL"/>
    <property type="match status" value="1"/>
</dbReference>
<feature type="region of interest" description="Disordered" evidence="3">
    <location>
        <begin position="574"/>
        <end position="622"/>
    </location>
</feature>
<evidence type="ECO:0000313" key="6">
    <source>
        <dbReference type="EMBL" id="RXS65088.1"/>
    </source>
</evidence>
<dbReference type="InterPro" id="IPR045851">
    <property type="entry name" value="AMP-bd_C_sf"/>
</dbReference>
<dbReference type="GO" id="GO:0006631">
    <property type="term" value="P:fatty acid metabolic process"/>
    <property type="evidence" value="ECO:0007669"/>
    <property type="project" value="TreeGrafter"/>
</dbReference>
<dbReference type="InterPro" id="IPR042099">
    <property type="entry name" value="ANL_N_sf"/>
</dbReference>
<feature type="domain" description="AMP-binding enzyme C-terminal" evidence="5">
    <location>
        <begin position="490"/>
        <end position="566"/>
    </location>
</feature>
<accession>A0A4Q1R0E4</accession>
<evidence type="ECO:0000256" key="2">
    <source>
        <dbReference type="ARBA" id="ARBA00022598"/>
    </source>
</evidence>
<reference evidence="6 7" key="1">
    <citation type="submission" date="2019-01" db="EMBL/GenBank/DDBJ databases">
        <title>Draft genome sequences of the type strain Streptomyces sioyaensis DSM 40032 and its novel strain, TM32, a thermotolerant antibiotics-producing actinobacterium.</title>
        <authorList>
            <person name="Nakaew N."/>
            <person name="Lumyong S."/>
            <person name="Sloan W.T."/>
            <person name="Sungthong R."/>
        </authorList>
    </citation>
    <scope>NUCLEOTIDE SEQUENCE [LARGE SCALE GENOMIC DNA]</scope>
    <source>
        <strain evidence="6 7">DSM 40032</strain>
    </source>
</reference>
<sequence length="622" mass="64875">MNALPTESTPDSLRCISTSLAVAPGTDPTPSPAQAPVASPSAPPFTSPFTFTEALERAAALRADPAVWDGTRRRTWHDLLLQAERTAGALLRRGLRSGDVLAAQLPNSWELVVLHAATARLGVLLLPLHCAYGAHEVQSLVTQAGAVVLVAQGSYRGRDRVGEIRTVRDRCTSLRQVWVVGGGTSGTGAGADAARAAGAEPLPSAGELLDEAPGPAGELPEPPRDPGAPLMLLASSGTTSQRPKLCVHSHGGLLGNAAAVAADGGLGPADTIVSASPLSHAFGLLSVHLALVVGGRVGLFDGWEARRFLDALRGASATTAFLVPAQLRDVVALLADDTEAGGPPVVLREVRTGGAPVPRELTEDVRRTLGARLVVQWGMTEIGAGTFTRPGDPPEAASTIGRPVSGGRVRVVGPEGHRAGPGETGELQYRSPYMFRGYHGAPELTRAALTADGWLRTGDLAALAPDGSVSYRGRADALINRGGLKFSALEVEELLDDLPQLAQHAVVARPDPRLGQRACLLAALRDGAGLTLDEVTGHLSRKGLATYKLPEELVLVDRLPTTVTGKIARSRLKTIPLPPLGPPRPLAPASRPGPASQPVPAPRHAPVREEADRYAKKRTGER</sequence>
<evidence type="ECO:0000259" key="5">
    <source>
        <dbReference type="Pfam" id="PF13193"/>
    </source>
</evidence>
<keyword evidence="7" id="KW-1185">Reference proteome</keyword>
<dbReference type="RefSeq" id="WP_129249008.1">
    <property type="nucleotide sequence ID" value="NZ_JABZEL010000009.1"/>
</dbReference>
<dbReference type="SUPFAM" id="SSF56801">
    <property type="entry name" value="Acetyl-CoA synthetase-like"/>
    <property type="match status" value="1"/>
</dbReference>
<gene>
    <name evidence="6" type="ORF">EST54_20025</name>
</gene>